<dbReference type="Pfam" id="PF03564">
    <property type="entry name" value="DUF1759"/>
    <property type="match status" value="1"/>
</dbReference>
<feature type="domain" description="CCHC-type" evidence="3">
    <location>
        <begin position="406"/>
        <end position="423"/>
    </location>
</feature>
<keyword evidence="4" id="KW-1185">Reference proteome</keyword>
<dbReference type="Pfam" id="PF05585">
    <property type="entry name" value="DUF1758"/>
    <property type="match status" value="1"/>
</dbReference>
<dbReference type="InterPro" id="IPR043502">
    <property type="entry name" value="DNA/RNA_pol_sf"/>
</dbReference>
<feature type="compositionally biased region" description="Polar residues" evidence="2">
    <location>
        <begin position="510"/>
        <end position="533"/>
    </location>
</feature>
<dbReference type="Pfam" id="PF00098">
    <property type="entry name" value="zf-CCHC"/>
    <property type="match status" value="1"/>
</dbReference>
<protein>
    <submittedName>
        <fullName evidence="5">CCHC-type domain-containing protein</fullName>
    </submittedName>
</protein>
<evidence type="ECO:0000256" key="2">
    <source>
        <dbReference type="SAM" id="MobiDB-lite"/>
    </source>
</evidence>
<keyword evidence="1" id="KW-0862">Zinc</keyword>
<feature type="region of interest" description="Disordered" evidence="2">
    <location>
        <begin position="120"/>
        <end position="139"/>
    </location>
</feature>
<evidence type="ECO:0000259" key="3">
    <source>
        <dbReference type="PROSITE" id="PS50158"/>
    </source>
</evidence>
<dbReference type="InterPro" id="IPR001878">
    <property type="entry name" value="Znf_CCHC"/>
</dbReference>
<feature type="region of interest" description="Disordered" evidence="2">
    <location>
        <begin position="1062"/>
        <end position="1081"/>
    </location>
</feature>
<dbReference type="SUPFAM" id="SSF57756">
    <property type="entry name" value="Retrovirus zinc finger-like domains"/>
    <property type="match status" value="1"/>
</dbReference>
<keyword evidence="1" id="KW-0479">Metal-binding</keyword>
<feature type="compositionally biased region" description="Polar residues" evidence="2">
    <location>
        <begin position="345"/>
        <end position="370"/>
    </location>
</feature>
<dbReference type="GO" id="GO:0019899">
    <property type="term" value="F:enzyme binding"/>
    <property type="evidence" value="ECO:0007669"/>
    <property type="project" value="UniProtKB-ARBA"/>
</dbReference>
<dbReference type="WBParaSite" id="Gr19_v10_g4686.t1">
    <property type="protein sequence ID" value="Gr19_v10_g4686.t1"/>
    <property type="gene ID" value="Gr19_v10_g4686"/>
</dbReference>
<feature type="region of interest" description="Disordered" evidence="2">
    <location>
        <begin position="487"/>
        <end position="533"/>
    </location>
</feature>
<dbReference type="Gene3D" id="4.10.60.10">
    <property type="entry name" value="Zinc finger, CCHC-type"/>
    <property type="match status" value="1"/>
</dbReference>
<dbReference type="Proteomes" id="UP000887572">
    <property type="component" value="Unplaced"/>
</dbReference>
<evidence type="ECO:0000313" key="5">
    <source>
        <dbReference type="WBParaSite" id="Gr19_v10_g4686.t1"/>
    </source>
</evidence>
<dbReference type="PANTHER" id="PTHR47331:SF5">
    <property type="entry name" value="RIBONUCLEASE H"/>
    <property type="match status" value="1"/>
</dbReference>
<dbReference type="InterPro" id="IPR008737">
    <property type="entry name" value="DUF1758"/>
</dbReference>
<dbReference type="InterPro" id="IPR005312">
    <property type="entry name" value="DUF1759"/>
</dbReference>
<feature type="compositionally biased region" description="Low complexity" evidence="2">
    <location>
        <begin position="493"/>
        <end position="509"/>
    </location>
</feature>
<sequence>MSAHFRATISIAHAEALEILNDSRTFPVPARSPGQTEAEFSCLIQNCLRDLADEDTYTREITAQIADPVDKWMALRTNMTGAERIQDNTLFDDFVAANPYPQTLKRLRDYSRTMRSQRRSLEAAIPQSTPRPASTNMNDSVIHLPKTELPKFSGDCVQYQSFWNSFKSSVDDLPLTDSIKFTYLKQCLSGPPLTLISPLPISDLSYSSALALLKKSYDNPEDVARSLHNSLRKLPRVRGGDSFCPDLRSLLDQIECICVQMSQQNQSYDTTPFQMEVEQRLPRFVLDEIFKAKEEEADWSSNKLKDRLRTILRRKEQIDCLQPKSSPARPPYSPNPGGHAHPSPSFDQPSGPTLTFNTQRGKFGPSQQRPKPSLPCLFCNNPAHFSSSCPQYNDPKSRSERLRLLRRCYKCLKAGHFANQCPQPATCPICKGPHPRALCTRQNRSLPPQSSLYAHYAAQREPHSPNEAPPRTNNWACSSSMPLSLPFPPTPLLNPQAQTAPSPSAPSSTHSGQTDRSNVNPSQTNTSSIKSAQPLTQSPPVLLKCVRVTFFNPENETLSQSGVLLLDDGSTNSYISSQAAEAVKLTLTPTSICLGVFNSPECKTLPSFSTRFGIRMLNGKSLIVKANAVQHLTQPTQFVPFTPELLDCRDLLPNLVTARPVILLGSDYYYELEPIPTGRLPSGHHLIQTNLGPLIAGRASPCPPNTVSPTTQISNFSTQLPLAPADFFSLENIGITDPLEPLSDASVLQKFTDEIEFAENRYQVKFPFINPPSTLSLPTNFGLCWGRLRNTLSSLSKTPSLLSKYNEIIQTQKTLRVIEPIENHHKFSPPLHYLPHHAVVNEEKGKVRIVYDGSAKIPTELALNDCLHAGPVILPQLVGQLIRFRLPMFAITADIEKAFLQIAIHPSHRDCTRFLWLKDPALPLSYENLQIFRFARVPFGLTCSPFLLGATILHHLSLKPSPLSAEISSNIYVDNVFLSAESPAEGQEKCSSAISLFQSANMNLREFCSNSPKCLALVAQDRRLSGFSQKFLGIDWATDADNLVFHSPPNIVICSPPVLGAQGQTHSGERSRKVLPSLPAV</sequence>
<dbReference type="SUPFAM" id="SSF56672">
    <property type="entry name" value="DNA/RNA polymerases"/>
    <property type="match status" value="1"/>
</dbReference>
<dbReference type="GO" id="GO:0008270">
    <property type="term" value="F:zinc ion binding"/>
    <property type="evidence" value="ECO:0007669"/>
    <property type="project" value="UniProtKB-KW"/>
</dbReference>
<dbReference type="InterPro" id="IPR043128">
    <property type="entry name" value="Rev_trsase/Diguanyl_cyclase"/>
</dbReference>
<dbReference type="SMART" id="SM00343">
    <property type="entry name" value="ZnF_C2HC"/>
    <property type="match status" value="2"/>
</dbReference>
<dbReference type="PROSITE" id="PS50158">
    <property type="entry name" value="ZF_CCHC"/>
    <property type="match status" value="1"/>
</dbReference>
<feature type="region of interest" description="Disordered" evidence="2">
    <location>
        <begin position="319"/>
        <end position="370"/>
    </location>
</feature>
<dbReference type="GO" id="GO:0003676">
    <property type="term" value="F:nucleic acid binding"/>
    <property type="evidence" value="ECO:0007669"/>
    <property type="project" value="InterPro"/>
</dbReference>
<evidence type="ECO:0000256" key="1">
    <source>
        <dbReference type="PROSITE-ProRule" id="PRU00047"/>
    </source>
</evidence>
<dbReference type="Gene3D" id="3.30.70.270">
    <property type="match status" value="1"/>
</dbReference>
<accession>A0A914HXG3</accession>
<organism evidence="4 5">
    <name type="scientific">Globodera rostochiensis</name>
    <name type="common">Golden nematode worm</name>
    <name type="synonym">Heterodera rostochiensis</name>
    <dbReference type="NCBI Taxonomy" id="31243"/>
    <lineage>
        <taxon>Eukaryota</taxon>
        <taxon>Metazoa</taxon>
        <taxon>Ecdysozoa</taxon>
        <taxon>Nematoda</taxon>
        <taxon>Chromadorea</taxon>
        <taxon>Rhabditida</taxon>
        <taxon>Tylenchina</taxon>
        <taxon>Tylenchomorpha</taxon>
        <taxon>Tylenchoidea</taxon>
        <taxon>Heteroderidae</taxon>
        <taxon>Heteroderinae</taxon>
        <taxon>Globodera</taxon>
    </lineage>
</organism>
<dbReference type="PANTHER" id="PTHR47331">
    <property type="entry name" value="PHD-TYPE DOMAIN-CONTAINING PROTEIN"/>
    <property type="match status" value="1"/>
</dbReference>
<keyword evidence="1" id="KW-0863">Zinc-finger</keyword>
<proteinExistence type="predicted"/>
<dbReference type="AlphaFoldDB" id="A0A914HXG3"/>
<evidence type="ECO:0000313" key="4">
    <source>
        <dbReference type="Proteomes" id="UP000887572"/>
    </source>
</evidence>
<feature type="compositionally biased region" description="Polar residues" evidence="2">
    <location>
        <begin position="126"/>
        <end position="139"/>
    </location>
</feature>
<reference evidence="5" key="1">
    <citation type="submission" date="2022-11" db="UniProtKB">
        <authorList>
            <consortium name="WormBaseParasite"/>
        </authorList>
    </citation>
    <scope>IDENTIFICATION</scope>
</reference>
<name>A0A914HXG3_GLORO</name>
<dbReference type="Gene3D" id="3.10.10.10">
    <property type="entry name" value="HIV Type 1 Reverse Transcriptase, subunit A, domain 1"/>
    <property type="match status" value="1"/>
</dbReference>
<dbReference type="InterPro" id="IPR036875">
    <property type="entry name" value="Znf_CCHC_sf"/>
</dbReference>